<evidence type="ECO:0000313" key="5">
    <source>
        <dbReference type="Proteomes" id="UP000699462"/>
    </source>
</evidence>
<dbReference type="InterPro" id="IPR043129">
    <property type="entry name" value="ATPase_NBD"/>
</dbReference>
<evidence type="ECO:0000256" key="3">
    <source>
        <dbReference type="ARBA" id="ARBA00022840"/>
    </source>
</evidence>
<evidence type="ECO:0000313" key="4">
    <source>
        <dbReference type="EMBL" id="KAF8562788.1"/>
    </source>
</evidence>
<sequence length="113" mass="12223">MTGIPIGPIGERHIVLAAIYAEQSRSPGQWRSPVIRTVRQASKDAGMIAGLTVFRINNEPTVAVIAYGLNMYDLGGETFDGSILINENDAFEVVATSGDTHLSDEDFDQRVAD</sequence>
<dbReference type="Gene3D" id="3.30.420.40">
    <property type="match status" value="2"/>
</dbReference>
<comment type="similarity">
    <text evidence="1">Belongs to the heat shock protein 70 family.</text>
</comment>
<organism evidence="4 5">
    <name type="scientific">Paragonimus westermani</name>
    <dbReference type="NCBI Taxonomy" id="34504"/>
    <lineage>
        <taxon>Eukaryota</taxon>
        <taxon>Metazoa</taxon>
        <taxon>Spiralia</taxon>
        <taxon>Lophotrochozoa</taxon>
        <taxon>Platyhelminthes</taxon>
        <taxon>Trematoda</taxon>
        <taxon>Digenea</taxon>
        <taxon>Plagiorchiida</taxon>
        <taxon>Troglotremata</taxon>
        <taxon>Troglotrematidae</taxon>
        <taxon>Paragonimus</taxon>
    </lineage>
</organism>
<evidence type="ECO:0000256" key="2">
    <source>
        <dbReference type="ARBA" id="ARBA00022741"/>
    </source>
</evidence>
<keyword evidence="2" id="KW-0547">Nucleotide-binding</keyword>
<dbReference type="FunFam" id="3.30.420.40:FF:000028">
    <property type="entry name" value="heat shock 70 kDa protein-like"/>
    <property type="match status" value="1"/>
</dbReference>
<keyword evidence="5" id="KW-1185">Reference proteome</keyword>
<gene>
    <name evidence="4" type="ORF">P879_09923</name>
</gene>
<proteinExistence type="inferred from homology"/>
<dbReference type="GO" id="GO:0005524">
    <property type="term" value="F:ATP binding"/>
    <property type="evidence" value="ECO:0007669"/>
    <property type="project" value="UniProtKB-KW"/>
</dbReference>
<dbReference type="SUPFAM" id="SSF53067">
    <property type="entry name" value="Actin-like ATPase domain"/>
    <property type="match status" value="1"/>
</dbReference>
<dbReference type="AlphaFoldDB" id="A0A8T0D7R7"/>
<comment type="caution">
    <text evidence="4">The sequence shown here is derived from an EMBL/GenBank/DDBJ whole genome shotgun (WGS) entry which is preliminary data.</text>
</comment>
<dbReference type="OrthoDB" id="6718630at2759"/>
<name>A0A8T0D7R7_9TREM</name>
<dbReference type="Pfam" id="PF00012">
    <property type="entry name" value="HSP70"/>
    <property type="match status" value="1"/>
</dbReference>
<reference evidence="4 5" key="1">
    <citation type="submission" date="2019-07" db="EMBL/GenBank/DDBJ databases">
        <title>Annotation for the trematode Paragonimus westermani.</title>
        <authorList>
            <person name="Choi Y.-J."/>
        </authorList>
    </citation>
    <scope>NUCLEOTIDE SEQUENCE [LARGE SCALE GENOMIC DNA]</scope>
    <source>
        <strain evidence="4">180907_Pwestermani</strain>
    </source>
</reference>
<dbReference type="GO" id="GO:0140662">
    <property type="term" value="F:ATP-dependent protein folding chaperone"/>
    <property type="evidence" value="ECO:0007669"/>
    <property type="project" value="InterPro"/>
</dbReference>
<keyword evidence="3" id="KW-0067">ATP-binding</keyword>
<evidence type="ECO:0000256" key="1">
    <source>
        <dbReference type="ARBA" id="ARBA00007381"/>
    </source>
</evidence>
<dbReference type="EMBL" id="JTDF01017070">
    <property type="protein sequence ID" value="KAF8562788.1"/>
    <property type="molecule type" value="Genomic_DNA"/>
</dbReference>
<dbReference type="PANTHER" id="PTHR19375">
    <property type="entry name" value="HEAT SHOCK PROTEIN 70KDA"/>
    <property type="match status" value="1"/>
</dbReference>
<dbReference type="Proteomes" id="UP000699462">
    <property type="component" value="Unassembled WGS sequence"/>
</dbReference>
<protein>
    <submittedName>
        <fullName evidence="4">Uncharacterized protein</fullName>
    </submittedName>
</protein>
<dbReference type="InterPro" id="IPR013126">
    <property type="entry name" value="Hsp_70_fam"/>
</dbReference>
<accession>A0A8T0D7R7</accession>